<dbReference type="PANTHER" id="PTHR42951:SF4">
    <property type="entry name" value="ACYL-COENZYME A THIOESTERASE MBLAC2"/>
    <property type="match status" value="1"/>
</dbReference>
<dbReference type="EMBL" id="UINC01016182">
    <property type="protein sequence ID" value="SVA67572.1"/>
    <property type="molecule type" value="Genomic_DNA"/>
</dbReference>
<dbReference type="SMART" id="SM00849">
    <property type="entry name" value="Lactamase_B"/>
    <property type="match status" value="1"/>
</dbReference>
<gene>
    <name evidence="2" type="ORF">METZ01_LOCUS120426</name>
</gene>
<evidence type="ECO:0000259" key="1">
    <source>
        <dbReference type="SMART" id="SM00849"/>
    </source>
</evidence>
<evidence type="ECO:0000313" key="2">
    <source>
        <dbReference type="EMBL" id="SVA67572.1"/>
    </source>
</evidence>
<sequence>MIKMVRILIITTVYMYSQEPADIDSRSVIESSWCENLPRAVYADLERIQVSNNWFEVYRLDHDVFAIYEPYQWQEVISYLILGRKKALLFDTGNGIGSIRDLVNELTTLPVVVINSHTHFDHMGGNSEFEDILAMDSDYTRRNMNGYGHDIVGEEVSDEAICSSLPNGIDPAVHRIPPFSPKKFIKGGHKIDLGGRVLKVLSTPGHTPDAVSLLDSELGLLWPGDNFYAGPIWLFFPETDLDAFYKSVDLLCGLVPRLKTMHPSHNSPIAHPKSLYKLKEAVSAVGKGSVSRIVLSGDRVEYVFNGFSLITR</sequence>
<dbReference type="Gene3D" id="3.60.15.10">
    <property type="entry name" value="Ribonuclease Z/Hydroxyacylglutathione hydrolase-like"/>
    <property type="match status" value="1"/>
</dbReference>
<dbReference type="InterPro" id="IPR001279">
    <property type="entry name" value="Metallo-B-lactamas"/>
</dbReference>
<accession>A0A381XSX4</accession>
<dbReference type="InterPro" id="IPR050855">
    <property type="entry name" value="NDM-1-like"/>
</dbReference>
<organism evidence="2">
    <name type="scientific">marine metagenome</name>
    <dbReference type="NCBI Taxonomy" id="408172"/>
    <lineage>
        <taxon>unclassified sequences</taxon>
        <taxon>metagenomes</taxon>
        <taxon>ecological metagenomes</taxon>
    </lineage>
</organism>
<dbReference type="InterPro" id="IPR036866">
    <property type="entry name" value="RibonucZ/Hydroxyglut_hydro"/>
</dbReference>
<name>A0A381XSX4_9ZZZZ</name>
<proteinExistence type="predicted"/>
<dbReference type="Pfam" id="PF00753">
    <property type="entry name" value="Lactamase_B"/>
    <property type="match status" value="1"/>
</dbReference>
<dbReference type="SUPFAM" id="SSF56281">
    <property type="entry name" value="Metallo-hydrolase/oxidoreductase"/>
    <property type="match status" value="1"/>
</dbReference>
<protein>
    <recommendedName>
        <fullName evidence="1">Metallo-beta-lactamase domain-containing protein</fullName>
    </recommendedName>
</protein>
<feature type="domain" description="Metallo-beta-lactamase" evidence="1">
    <location>
        <begin position="75"/>
        <end position="265"/>
    </location>
</feature>
<dbReference type="PANTHER" id="PTHR42951">
    <property type="entry name" value="METALLO-BETA-LACTAMASE DOMAIN-CONTAINING"/>
    <property type="match status" value="1"/>
</dbReference>
<reference evidence="2" key="1">
    <citation type="submission" date="2018-05" db="EMBL/GenBank/DDBJ databases">
        <authorList>
            <person name="Lanie J.A."/>
            <person name="Ng W.-L."/>
            <person name="Kazmierczak K.M."/>
            <person name="Andrzejewski T.M."/>
            <person name="Davidsen T.M."/>
            <person name="Wayne K.J."/>
            <person name="Tettelin H."/>
            <person name="Glass J.I."/>
            <person name="Rusch D."/>
            <person name="Podicherti R."/>
            <person name="Tsui H.-C.T."/>
            <person name="Winkler M.E."/>
        </authorList>
    </citation>
    <scope>NUCLEOTIDE SEQUENCE</scope>
</reference>
<dbReference type="AlphaFoldDB" id="A0A381XSX4"/>